<feature type="compositionally biased region" description="Low complexity" evidence="1">
    <location>
        <begin position="42"/>
        <end position="51"/>
    </location>
</feature>
<name>A0A8X7N447_9BASI</name>
<keyword evidence="3" id="KW-1185">Reference proteome</keyword>
<feature type="region of interest" description="Disordered" evidence="1">
    <location>
        <begin position="1"/>
        <end position="178"/>
    </location>
</feature>
<evidence type="ECO:0000256" key="1">
    <source>
        <dbReference type="SAM" id="MobiDB-lite"/>
    </source>
</evidence>
<dbReference type="Proteomes" id="UP000078113">
    <property type="component" value="Unassembled WGS sequence"/>
</dbReference>
<dbReference type="EMBL" id="LWDG02000305">
    <property type="protein sequence ID" value="KAE8266692.1"/>
    <property type="molecule type" value="Genomic_DNA"/>
</dbReference>
<organism evidence="2 3">
    <name type="scientific">Tilletia walkeri</name>
    <dbReference type="NCBI Taxonomy" id="117179"/>
    <lineage>
        <taxon>Eukaryota</taxon>
        <taxon>Fungi</taxon>
        <taxon>Dikarya</taxon>
        <taxon>Basidiomycota</taxon>
        <taxon>Ustilaginomycotina</taxon>
        <taxon>Exobasidiomycetes</taxon>
        <taxon>Tilletiales</taxon>
        <taxon>Tilletiaceae</taxon>
        <taxon>Tilletia</taxon>
    </lineage>
</organism>
<protein>
    <submittedName>
        <fullName evidence="2">Uncharacterized protein</fullName>
    </submittedName>
</protein>
<feature type="compositionally biased region" description="Polar residues" evidence="1">
    <location>
        <begin position="108"/>
        <end position="127"/>
    </location>
</feature>
<evidence type="ECO:0000313" key="3">
    <source>
        <dbReference type="Proteomes" id="UP000078113"/>
    </source>
</evidence>
<accession>A0A8X7N447</accession>
<comment type="caution">
    <text evidence="2">The sequence shown here is derived from an EMBL/GenBank/DDBJ whole genome shotgun (WGS) entry which is preliminary data.</text>
</comment>
<gene>
    <name evidence="2" type="ORF">A4X09_0g5651</name>
</gene>
<reference evidence="2" key="2">
    <citation type="journal article" date="2019" name="IMA Fungus">
        <title>Genome sequencing and comparison of five Tilletia species to identify candidate genes for the detection of regulated species infecting wheat.</title>
        <authorList>
            <person name="Nguyen H.D.T."/>
            <person name="Sultana T."/>
            <person name="Kesanakurti P."/>
            <person name="Hambleton S."/>
        </authorList>
    </citation>
    <scope>NUCLEOTIDE SEQUENCE</scope>
    <source>
        <strain evidence="2">DAOMC 236422</strain>
    </source>
</reference>
<reference evidence="2" key="1">
    <citation type="submission" date="2016-04" db="EMBL/GenBank/DDBJ databases">
        <authorList>
            <person name="Nguyen H.D."/>
            <person name="Samba Siva P."/>
            <person name="Cullis J."/>
            <person name="Levesque C.A."/>
            <person name="Hambleton S."/>
        </authorList>
    </citation>
    <scope>NUCLEOTIDE SEQUENCE</scope>
    <source>
        <strain evidence="2">DAOMC 236422</strain>
    </source>
</reference>
<sequence length="693" mass="77754">MAINPDSATASQKRMSTACSDTSSIQTRANRSGGDPNRRSSSRASSHRQGSNHARRSLSKNNSKHNNPQLDAIAGSVILGHSEDPSSSTDPSPSLLSSRSPTHAAPDSSDTSVDISYGTEANTSSPWLPSEEAFRASSKSINQARPSNGLGIRLPTPTQQAVHSLHESSDQAPSTQPRPAAVQYALSILSEPDPQYKHWSLTEWPASEPGQLAVHLDRVRRISAVRYISRSPPKWEKKINTEYHEITSDDSHELAERLKLDVVGTAQLQKYLHAHASYKSQKKTQESSSHRYLHWMFLVEIQFARGSDNTSAEDFKLTDEASKLLKSQPGNHGAFHDKHGHYFLAYPTTAKNSLMAVVSVKDDYQEKLGRKSKRLEVMFESISQFLKHGTKVDKETIASLHTRHFKYEVRYFGATELPSGADGQEPIDKMGAVMVDFAQTAKPIAEKGEFWHYQHVIKDIPRQRETFEQLCIKRKKHLNTCDKLLKDIGKESTPARFEREKTILNSLKERAITPGIVLEIRANVEELKKESLRLEVVKTKQSLAGLVVRSAKFQQQTLSLSRGDSDRTLSVDRDILGSNDYAIEEEHISIKPSTKWFPIISRHTQKHNLQQDRKIVGIRVERTGSGKGRFKVSSCDYLIWDAKRLNFKVIWQGWTPPKFEVTIWTVPASDYDGLIRPSLGPTPTTALTQRTEA</sequence>
<dbReference type="AlphaFoldDB" id="A0A8X7N447"/>
<feature type="compositionally biased region" description="Polar residues" evidence="1">
    <location>
        <begin position="59"/>
        <end position="69"/>
    </location>
</feature>
<feature type="compositionally biased region" description="Polar residues" evidence="1">
    <location>
        <begin position="137"/>
        <end position="146"/>
    </location>
</feature>
<feature type="compositionally biased region" description="Low complexity" evidence="1">
    <location>
        <begin position="85"/>
        <end position="102"/>
    </location>
</feature>
<feature type="compositionally biased region" description="Polar residues" evidence="1">
    <location>
        <begin position="1"/>
        <end position="30"/>
    </location>
</feature>
<proteinExistence type="predicted"/>
<evidence type="ECO:0000313" key="2">
    <source>
        <dbReference type="EMBL" id="KAE8266692.1"/>
    </source>
</evidence>